<comment type="caution">
    <text evidence="1">The sequence shown here is derived from an EMBL/GenBank/DDBJ whole genome shotgun (WGS) entry which is preliminary data.</text>
</comment>
<protein>
    <submittedName>
        <fullName evidence="1">YbjP/YqhG family protein</fullName>
    </submittedName>
</protein>
<reference evidence="1 2" key="1">
    <citation type="submission" date="2021-09" db="EMBL/GenBank/DDBJ databases">
        <title>The complete genome sequence of a new microorganism.</title>
        <authorList>
            <person name="Zi Z."/>
        </authorList>
    </citation>
    <scope>NUCLEOTIDE SEQUENCE [LARGE SCALE GENOMIC DNA]</scope>
    <source>
        <strain evidence="1 2">WGZ8</strain>
    </source>
</reference>
<organism evidence="1 2">
    <name type="scientific">Microvirga puerhi</name>
    <dbReference type="NCBI Taxonomy" id="2876078"/>
    <lineage>
        <taxon>Bacteria</taxon>
        <taxon>Pseudomonadati</taxon>
        <taxon>Pseudomonadota</taxon>
        <taxon>Alphaproteobacteria</taxon>
        <taxon>Hyphomicrobiales</taxon>
        <taxon>Methylobacteriaceae</taxon>
        <taxon>Microvirga</taxon>
    </lineage>
</organism>
<keyword evidence="2" id="KW-1185">Reference proteome</keyword>
<dbReference type="Proteomes" id="UP000704176">
    <property type="component" value="Unassembled WGS sequence"/>
</dbReference>
<evidence type="ECO:0000313" key="2">
    <source>
        <dbReference type="Proteomes" id="UP000704176"/>
    </source>
</evidence>
<name>A0ABS7VKZ4_9HYPH</name>
<evidence type="ECO:0000313" key="1">
    <source>
        <dbReference type="EMBL" id="MBZ6076169.1"/>
    </source>
</evidence>
<sequence length="170" mass="19103">MLSIASRLRLPAYLGWWTMAFALLSTMMLNGSHAVESTPQAFLTSIYKNYMGSDASGLRWRGSRTAQYFDPALTKLIQKDLKESKGEIGRIEFDPFVDAQDFEIENLEIKVLSQDANAAKVVASFRNLGQPAEITYDLAKTPKGWRVANITWKRPDSGNEDLRSVLSRPL</sequence>
<dbReference type="EMBL" id="JAIRBM010000004">
    <property type="protein sequence ID" value="MBZ6076169.1"/>
    <property type="molecule type" value="Genomic_DNA"/>
</dbReference>
<proteinExistence type="predicted"/>
<dbReference type="RefSeq" id="WP_224312475.1">
    <property type="nucleotide sequence ID" value="NZ_JAIRBM010000004.1"/>
</dbReference>
<dbReference type="Gene3D" id="3.10.450.50">
    <property type="match status" value="1"/>
</dbReference>
<accession>A0ABS7VKZ4</accession>
<gene>
    <name evidence="1" type="ORF">K9B37_07675</name>
</gene>